<feature type="compositionally biased region" description="Low complexity" evidence="1">
    <location>
        <begin position="42"/>
        <end position="79"/>
    </location>
</feature>
<evidence type="ECO:0000256" key="1">
    <source>
        <dbReference type="SAM" id="MobiDB-lite"/>
    </source>
</evidence>
<sequence length="369" mass="38829">MSDATNVPASDQEPWVSGIDPAFSQAFNFVHSQEDEEETVEGAEAAEPAGDGAETPAAPAEGAAAGAADDAAPAGGTDAKSIPSAADLIQRTLGEQPETGGDGATAAEDKPDAAGAAGPATEGVDPATVIPAFAAAGAKITERMENTFKAQAMQELQTEIDEVFINGLKLRPMQMVGLELPSLRQGAGKDEKVKILDSQMARDWQETVTGLLEDEIADKVQQKTEEVRSMTSVIQESILLGQNNPDLIPGTVGFDKELAERFTKIAKAYEVKTQKGVIGYAVNVQPLINELRSSLAAERGATSANKQNEERAAQQRAKAAAQPRTEEGKFDQPQAGIQSKSGQSGKVEEGYDHFWSALKMHPGGSNLSI</sequence>
<feature type="region of interest" description="Disordered" evidence="1">
    <location>
        <begin position="1"/>
        <end position="20"/>
    </location>
</feature>
<evidence type="ECO:0000313" key="3">
    <source>
        <dbReference type="Proteomes" id="UP000326946"/>
    </source>
</evidence>
<accession>A0A5J6T6Y4</accession>
<gene>
    <name evidence="2" type="primary">50</name>
    <name evidence="2" type="ORF">SEA_PHRIEDRICE_50</name>
</gene>
<evidence type="ECO:0000313" key="2">
    <source>
        <dbReference type="EMBL" id="QFG04972.1"/>
    </source>
</evidence>
<feature type="region of interest" description="Disordered" evidence="1">
    <location>
        <begin position="299"/>
        <end position="348"/>
    </location>
</feature>
<feature type="compositionally biased region" description="Polar residues" evidence="1">
    <location>
        <begin position="335"/>
        <end position="344"/>
    </location>
</feature>
<feature type="region of interest" description="Disordered" evidence="1">
    <location>
        <begin position="94"/>
        <end position="124"/>
    </location>
</feature>
<feature type="compositionally biased region" description="Low complexity" evidence="1">
    <location>
        <begin position="113"/>
        <end position="123"/>
    </location>
</feature>
<organism evidence="2 3">
    <name type="scientific">Microbacterium phage PhriedRice</name>
    <dbReference type="NCBI Taxonomy" id="2652407"/>
    <lineage>
        <taxon>Viruses</taxon>
        <taxon>Duplodnaviria</taxon>
        <taxon>Heunggongvirae</taxon>
        <taxon>Uroviricota</taxon>
        <taxon>Caudoviricetes</taxon>
        <taxon>Eekayvirinae</taxon>
        <taxon>Akonivirus</taxon>
        <taxon>Akonivirus phedro</taxon>
    </lineage>
</organism>
<feature type="region of interest" description="Disordered" evidence="1">
    <location>
        <begin position="26"/>
        <end position="81"/>
    </location>
</feature>
<proteinExistence type="predicted"/>
<dbReference type="Proteomes" id="UP000326946">
    <property type="component" value="Segment"/>
</dbReference>
<protein>
    <submittedName>
        <fullName evidence="2">Uncharacterized protein</fullName>
    </submittedName>
</protein>
<reference evidence="2" key="1">
    <citation type="submission" date="2019-08" db="EMBL/GenBank/DDBJ databases">
        <authorList>
            <person name="Beers A.L."/>
            <person name="Becker A.J."/>
            <person name="Leyhe M.J."/>
            <person name="Li C.M."/>
            <person name="Maas J.R."/>
            <person name="Resendiz-Medina K.E."/>
            <person name="Seggerman F.M."/>
            <person name="Taylor S.B."/>
            <person name="Friedman J.A."/>
            <person name="Miller J.M."/>
            <person name="Boury N.M."/>
            <person name="Peters N.T."/>
            <person name="Gurney S.M.R."/>
            <person name="Garlena R.A."/>
            <person name="Russell D.A."/>
            <person name="Pope W.H."/>
            <person name="Jacobs-Sera D."/>
            <person name="Hatfull G.F."/>
        </authorList>
    </citation>
    <scope>NUCLEOTIDE SEQUENCE [LARGE SCALE GENOMIC DNA]</scope>
</reference>
<name>A0A5J6T6Y4_9CAUD</name>
<dbReference type="EMBL" id="MN310546">
    <property type="protein sequence ID" value="QFG04972.1"/>
    <property type="molecule type" value="Genomic_DNA"/>
</dbReference>